<dbReference type="AlphaFoldDB" id="A0AAV1ZFH3"/>
<gene>
    <name evidence="9" type="ORF">LARSCL_LOCUS4941</name>
</gene>
<dbReference type="EC" id="3.4.19.12" evidence="2"/>
<dbReference type="SUPFAM" id="SSF54001">
    <property type="entry name" value="Cysteine proteinases"/>
    <property type="match status" value="1"/>
</dbReference>
<dbReference type="PROSITE" id="PS50802">
    <property type="entry name" value="OTU"/>
    <property type="match status" value="1"/>
</dbReference>
<evidence type="ECO:0000313" key="10">
    <source>
        <dbReference type="Proteomes" id="UP001497382"/>
    </source>
</evidence>
<dbReference type="GO" id="GO:0016579">
    <property type="term" value="P:protein deubiquitination"/>
    <property type="evidence" value="ECO:0007669"/>
    <property type="project" value="TreeGrafter"/>
</dbReference>
<dbReference type="GO" id="GO:0006508">
    <property type="term" value="P:proteolysis"/>
    <property type="evidence" value="ECO:0007669"/>
    <property type="project" value="UniProtKB-KW"/>
</dbReference>
<organism evidence="9 10">
    <name type="scientific">Larinioides sclopetarius</name>
    <dbReference type="NCBI Taxonomy" id="280406"/>
    <lineage>
        <taxon>Eukaryota</taxon>
        <taxon>Metazoa</taxon>
        <taxon>Ecdysozoa</taxon>
        <taxon>Arthropoda</taxon>
        <taxon>Chelicerata</taxon>
        <taxon>Arachnida</taxon>
        <taxon>Araneae</taxon>
        <taxon>Araneomorphae</taxon>
        <taxon>Entelegynae</taxon>
        <taxon>Araneoidea</taxon>
        <taxon>Araneidae</taxon>
        <taxon>Larinioides</taxon>
    </lineage>
</organism>
<name>A0AAV1ZFH3_9ARAC</name>
<comment type="caution">
    <text evidence="9">The sequence shown here is derived from an EMBL/GenBank/DDBJ whole genome shotgun (WGS) entry which is preliminary data.</text>
</comment>
<feature type="region of interest" description="Disordered" evidence="7">
    <location>
        <begin position="39"/>
        <end position="108"/>
    </location>
</feature>
<proteinExistence type="predicted"/>
<keyword evidence="10" id="KW-1185">Reference proteome</keyword>
<evidence type="ECO:0000256" key="6">
    <source>
        <dbReference type="ARBA" id="ARBA00022807"/>
    </source>
</evidence>
<dbReference type="InterPro" id="IPR049772">
    <property type="entry name" value="OTU_OTUD6"/>
</dbReference>
<feature type="compositionally biased region" description="Basic and acidic residues" evidence="7">
    <location>
        <begin position="99"/>
        <end position="108"/>
    </location>
</feature>
<reference evidence="9 10" key="1">
    <citation type="submission" date="2024-04" db="EMBL/GenBank/DDBJ databases">
        <authorList>
            <person name="Rising A."/>
            <person name="Reimegard J."/>
            <person name="Sonavane S."/>
            <person name="Akerstrom W."/>
            <person name="Nylinder S."/>
            <person name="Hedman E."/>
            <person name="Kallberg Y."/>
        </authorList>
    </citation>
    <scope>NUCLEOTIDE SEQUENCE [LARGE SCALE GENOMIC DNA]</scope>
</reference>
<keyword evidence="4" id="KW-0833">Ubl conjugation pathway</keyword>
<evidence type="ECO:0000256" key="7">
    <source>
        <dbReference type="SAM" id="MobiDB-lite"/>
    </source>
</evidence>
<dbReference type="EMBL" id="CAXIEN010000043">
    <property type="protein sequence ID" value="CAL1269801.1"/>
    <property type="molecule type" value="Genomic_DNA"/>
</dbReference>
<keyword evidence="3" id="KW-0645">Protease</keyword>
<dbReference type="FunFam" id="3.90.70.80:FF:000003">
    <property type="entry name" value="OTU domain-containing protein 6B"/>
    <property type="match status" value="1"/>
</dbReference>
<feature type="domain" description="OTU" evidence="8">
    <location>
        <begin position="137"/>
        <end position="275"/>
    </location>
</feature>
<evidence type="ECO:0000256" key="2">
    <source>
        <dbReference type="ARBA" id="ARBA00012759"/>
    </source>
</evidence>
<sequence>MKHGIPKGDKKRKKEVTAEIEQMIADLNIRHFEELKEFQAKNASEDLPKPNDTSENPNHELEQCEVTPDNLGADGLENSNLLGAPQKLSKAQKRRNKRSQKEKEREKAIAEQELENLTGNRFIESAEIAKKLSERQLVIHEVPSDGNCLYAAIEHQLSTLNLEKMTVKALRELTSNYLLTHKEDYHPFLTDPNSGNTLSDEQYIKYCEDIINTTAWGGQIEIQALSKISGRPIEVIQAEGPSIIAGDEACSPKLIISYHRHAYGLGEHYNSVVPC</sequence>
<keyword evidence="5" id="KW-0378">Hydrolase</keyword>
<dbReference type="GO" id="GO:0004843">
    <property type="term" value="F:cysteine-type deubiquitinase activity"/>
    <property type="evidence" value="ECO:0007669"/>
    <property type="project" value="UniProtKB-EC"/>
</dbReference>
<dbReference type="InterPro" id="IPR003323">
    <property type="entry name" value="OTU_dom"/>
</dbReference>
<evidence type="ECO:0000256" key="5">
    <source>
        <dbReference type="ARBA" id="ARBA00022801"/>
    </source>
</evidence>
<dbReference type="InterPro" id="IPR038765">
    <property type="entry name" value="Papain-like_cys_pep_sf"/>
</dbReference>
<dbReference type="Pfam" id="PF02338">
    <property type="entry name" value="OTU"/>
    <property type="match status" value="1"/>
</dbReference>
<comment type="catalytic activity">
    <reaction evidence="1">
        <text>Thiol-dependent hydrolysis of ester, thioester, amide, peptide and isopeptide bonds formed by the C-terminal Gly of ubiquitin (a 76-residue protein attached to proteins as an intracellular targeting signal).</text>
        <dbReference type="EC" id="3.4.19.12"/>
    </reaction>
</comment>
<evidence type="ECO:0000313" key="9">
    <source>
        <dbReference type="EMBL" id="CAL1269801.1"/>
    </source>
</evidence>
<dbReference type="CDD" id="cd22761">
    <property type="entry name" value="OTU_OTUD6"/>
    <property type="match status" value="1"/>
</dbReference>
<evidence type="ECO:0000256" key="1">
    <source>
        <dbReference type="ARBA" id="ARBA00000707"/>
    </source>
</evidence>
<dbReference type="Proteomes" id="UP001497382">
    <property type="component" value="Unassembled WGS sequence"/>
</dbReference>
<feature type="compositionally biased region" description="Basic and acidic residues" evidence="7">
    <location>
        <begin position="39"/>
        <end position="49"/>
    </location>
</feature>
<keyword evidence="6" id="KW-0788">Thiol protease</keyword>
<evidence type="ECO:0000259" key="8">
    <source>
        <dbReference type="PROSITE" id="PS50802"/>
    </source>
</evidence>
<dbReference type="InterPro" id="IPR050704">
    <property type="entry name" value="Peptidase_C85-like"/>
</dbReference>
<evidence type="ECO:0000256" key="3">
    <source>
        <dbReference type="ARBA" id="ARBA00022670"/>
    </source>
</evidence>
<accession>A0AAV1ZFH3</accession>
<dbReference type="PANTHER" id="PTHR12419:SF10">
    <property type="entry name" value="DEUBIQUITINASE OTUD6B"/>
    <property type="match status" value="1"/>
</dbReference>
<evidence type="ECO:0000256" key="4">
    <source>
        <dbReference type="ARBA" id="ARBA00022786"/>
    </source>
</evidence>
<dbReference type="PANTHER" id="PTHR12419">
    <property type="entry name" value="OTU DOMAIN CONTAINING PROTEIN"/>
    <property type="match status" value="1"/>
</dbReference>
<dbReference type="Gene3D" id="3.90.70.80">
    <property type="match status" value="1"/>
</dbReference>
<protein>
    <recommendedName>
        <fullName evidence="2">ubiquitinyl hydrolase 1</fullName>
        <ecNumber evidence="2">3.4.19.12</ecNumber>
    </recommendedName>
</protein>